<keyword evidence="4 10" id="KW-1003">Cell membrane</keyword>
<dbReference type="NCBIfam" id="NF001843">
    <property type="entry name" value="PRK00567.1-4"/>
    <property type="match status" value="1"/>
</dbReference>
<evidence type="ECO:0000256" key="2">
    <source>
        <dbReference type="ARBA" id="ARBA00007254"/>
    </source>
</evidence>
<comment type="subcellular location">
    <subcellularLocation>
        <location evidence="1 10">Cell membrane</location>
        <topology evidence="1 10">Multi-pass membrane protein</topology>
    </subcellularLocation>
</comment>
<dbReference type="InterPro" id="IPR001185">
    <property type="entry name" value="MS_channel"/>
</dbReference>
<evidence type="ECO:0000256" key="8">
    <source>
        <dbReference type="ARBA" id="ARBA00023136"/>
    </source>
</evidence>
<dbReference type="PROSITE" id="PS01327">
    <property type="entry name" value="MSCL"/>
    <property type="match status" value="1"/>
</dbReference>
<organism evidence="11 12">
    <name type="scientific">Paenibacillus odorifer</name>
    <dbReference type="NCBI Taxonomy" id="189426"/>
    <lineage>
        <taxon>Bacteria</taxon>
        <taxon>Bacillati</taxon>
        <taxon>Bacillota</taxon>
        <taxon>Bacilli</taxon>
        <taxon>Bacillales</taxon>
        <taxon>Paenibacillaceae</taxon>
        <taxon>Paenibacillus</taxon>
    </lineage>
</organism>
<evidence type="ECO:0000256" key="4">
    <source>
        <dbReference type="ARBA" id="ARBA00022475"/>
    </source>
</evidence>
<dbReference type="RefSeq" id="WP_076127447.1">
    <property type="nucleotide sequence ID" value="NZ_DALZAY010000011.1"/>
</dbReference>
<dbReference type="InterPro" id="IPR019823">
    <property type="entry name" value="Mechanosensitive_channel_CS"/>
</dbReference>
<keyword evidence="3 10" id="KW-0813">Transport</keyword>
<evidence type="ECO:0000313" key="11">
    <source>
        <dbReference type="EMBL" id="OME20908.1"/>
    </source>
</evidence>
<accession>A0AB36JDH6</accession>
<dbReference type="Gene3D" id="1.10.1200.120">
    <property type="entry name" value="Large-conductance mechanosensitive channel, MscL, domain 1"/>
    <property type="match status" value="1"/>
</dbReference>
<dbReference type="NCBIfam" id="TIGR00220">
    <property type="entry name" value="mscL"/>
    <property type="match status" value="1"/>
</dbReference>
<keyword evidence="8 10" id="KW-0472">Membrane</keyword>
<dbReference type="EMBL" id="MPTO01000009">
    <property type="protein sequence ID" value="OME20908.1"/>
    <property type="molecule type" value="Genomic_DNA"/>
</dbReference>
<feature type="transmembrane region" description="Helical" evidence="10">
    <location>
        <begin position="65"/>
        <end position="88"/>
    </location>
</feature>
<comment type="subunit">
    <text evidence="10">Homopentamer.</text>
</comment>
<comment type="function">
    <text evidence="10">Channel that opens in response to stretch forces in the membrane lipid bilayer. May participate in the regulation of osmotic pressure changes within the cell.</text>
</comment>
<evidence type="ECO:0000256" key="3">
    <source>
        <dbReference type="ARBA" id="ARBA00022448"/>
    </source>
</evidence>
<evidence type="ECO:0000256" key="5">
    <source>
        <dbReference type="ARBA" id="ARBA00022692"/>
    </source>
</evidence>
<dbReference type="Pfam" id="PF01741">
    <property type="entry name" value="MscL"/>
    <property type="match status" value="1"/>
</dbReference>
<keyword evidence="9 10" id="KW-0407">Ion channel</keyword>
<dbReference type="AlphaFoldDB" id="A0AB36JDH6"/>
<dbReference type="HAMAP" id="MF_00115">
    <property type="entry name" value="MscL"/>
    <property type="match status" value="1"/>
</dbReference>
<evidence type="ECO:0000313" key="12">
    <source>
        <dbReference type="Proteomes" id="UP000187323"/>
    </source>
</evidence>
<dbReference type="SUPFAM" id="SSF81330">
    <property type="entry name" value="Gated mechanosensitive channel"/>
    <property type="match status" value="1"/>
</dbReference>
<evidence type="ECO:0000256" key="10">
    <source>
        <dbReference type="HAMAP-Rule" id="MF_00115"/>
    </source>
</evidence>
<evidence type="ECO:0000256" key="9">
    <source>
        <dbReference type="ARBA" id="ARBA00023303"/>
    </source>
</evidence>
<dbReference type="GO" id="GO:0008381">
    <property type="term" value="F:mechanosensitive monoatomic ion channel activity"/>
    <property type="evidence" value="ECO:0007669"/>
    <property type="project" value="UniProtKB-UniRule"/>
</dbReference>
<dbReference type="PANTHER" id="PTHR30266:SF2">
    <property type="entry name" value="LARGE-CONDUCTANCE MECHANOSENSITIVE CHANNEL"/>
    <property type="match status" value="1"/>
</dbReference>
<evidence type="ECO:0000256" key="6">
    <source>
        <dbReference type="ARBA" id="ARBA00022989"/>
    </source>
</evidence>
<proteinExistence type="inferred from homology"/>
<reference evidence="11 12" key="1">
    <citation type="submission" date="2016-10" db="EMBL/GenBank/DDBJ databases">
        <title>Paenibacillus species isolates.</title>
        <authorList>
            <person name="Beno S.M."/>
        </authorList>
    </citation>
    <scope>NUCLEOTIDE SEQUENCE [LARGE SCALE GENOMIC DNA]</scope>
    <source>
        <strain evidence="11 12">FSL H7-0918</strain>
    </source>
</reference>
<comment type="similarity">
    <text evidence="2 10">Belongs to the MscL family.</text>
</comment>
<dbReference type="GO" id="GO:0005886">
    <property type="term" value="C:plasma membrane"/>
    <property type="evidence" value="ECO:0007669"/>
    <property type="project" value="UniProtKB-SubCell"/>
</dbReference>
<protein>
    <recommendedName>
        <fullName evidence="10">Large-conductance mechanosensitive channel</fullName>
    </recommendedName>
</protein>
<keyword evidence="6 10" id="KW-1133">Transmembrane helix</keyword>
<dbReference type="PANTHER" id="PTHR30266">
    <property type="entry name" value="MECHANOSENSITIVE CHANNEL MSCL"/>
    <property type="match status" value="1"/>
</dbReference>
<gene>
    <name evidence="10" type="primary">mscL</name>
    <name evidence="11" type="ORF">BSK47_11660</name>
</gene>
<dbReference type="InterPro" id="IPR036019">
    <property type="entry name" value="MscL_channel"/>
</dbReference>
<dbReference type="Proteomes" id="UP000187323">
    <property type="component" value="Unassembled WGS sequence"/>
</dbReference>
<evidence type="ECO:0000256" key="7">
    <source>
        <dbReference type="ARBA" id="ARBA00023065"/>
    </source>
</evidence>
<comment type="caution">
    <text evidence="11">The sequence shown here is derived from an EMBL/GenBank/DDBJ whole genome shotgun (WGS) entry which is preliminary data.</text>
</comment>
<feature type="transmembrane region" description="Helical" evidence="10">
    <location>
        <begin position="12"/>
        <end position="31"/>
    </location>
</feature>
<name>A0AB36JDH6_9BACL</name>
<sequence length="131" mass="14487">MWKEFKAFALKGNVLDLAVAVIIGAAFGKIVTSLVNDIIMPIAGLLTGGIDLKDRVLEVTTDLKIPYGLFLQSVVDFFIISFSIFLVIKLANKFQRKEAVKVEVVETPAPAEDIVLLTEIRDLLKQQERGL</sequence>
<keyword evidence="5 10" id="KW-0812">Transmembrane</keyword>
<evidence type="ECO:0000256" key="1">
    <source>
        <dbReference type="ARBA" id="ARBA00004651"/>
    </source>
</evidence>
<dbReference type="InterPro" id="IPR037673">
    <property type="entry name" value="MSC/AndL"/>
</dbReference>
<dbReference type="PRINTS" id="PR01264">
    <property type="entry name" value="MECHCHANNEL"/>
</dbReference>
<keyword evidence="7 10" id="KW-0406">Ion transport</keyword>